<gene>
    <name evidence="7" type="ORF">M404DRAFT_126756</name>
</gene>
<dbReference type="AlphaFoldDB" id="A0A0C3PRX9"/>
<feature type="transmembrane region" description="Helical" evidence="6">
    <location>
        <begin position="12"/>
        <end position="34"/>
    </location>
</feature>
<dbReference type="GO" id="GO:0016020">
    <property type="term" value="C:membrane"/>
    <property type="evidence" value="ECO:0007669"/>
    <property type="project" value="UniProtKB-SubCell"/>
</dbReference>
<dbReference type="PANTHER" id="PTHR43791">
    <property type="entry name" value="PERMEASE-RELATED"/>
    <property type="match status" value="1"/>
</dbReference>
<dbReference type="EMBL" id="KN831949">
    <property type="protein sequence ID" value="KIO11841.1"/>
    <property type="molecule type" value="Genomic_DNA"/>
</dbReference>
<dbReference type="InParanoid" id="A0A0C3PRX9"/>
<comment type="subcellular location">
    <subcellularLocation>
        <location evidence="1">Membrane</location>
        <topology evidence="1">Multi-pass membrane protein</topology>
    </subcellularLocation>
</comment>
<evidence type="ECO:0000256" key="4">
    <source>
        <dbReference type="ARBA" id="ARBA00022989"/>
    </source>
</evidence>
<evidence type="ECO:0000256" key="5">
    <source>
        <dbReference type="ARBA" id="ARBA00023136"/>
    </source>
</evidence>
<feature type="transmembrane region" description="Helical" evidence="6">
    <location>
        <begin position="46"/>
        <end position="66"/>
    </location>
</feature>
<keyword evidence="8" id="KW-1185">Reference proteome</keyword>
<evidence type="ECO:0000256" key="2">
    <source>
        <dbReference type="ARBA" id="ARBA00022448"/>
    </source>
</evidence>
<proteinExistence type="predicted"/>
<protein>
    <recommendedName>
        <fullName evidence="9">Major facilitator superfamily (MFS) profile domain-containing protein</fullName>
    </recommendedName>
</protein>
<evidence type="ECO:0000313" key="8">
    <source>
        <dbReference type="Proteomes" id="UP000054217"/>
    </source>
</evidence>
<dbReference type="STRING" id="870435.A0A0C3PRX9"/>
<evidence type="ECO:0000256" key="6">
    <source>
        <dbReference type="SAM" id="Phobius"/>
    </source>
</evidence>
<accession>A0A0C3PRX9</accession>
<keyword evidence="3 6" id="KW-0812">Transmembrane</keyword>
<reference evidence="7 8" key="1">
    <citation type="submission" date="2014-04" db="EMBL/GenBank/DDBJ databases">
        <authorList>
            <consortium name="DOE Joint Genome Institute"/>
            <person name="Kuo A."/>
            <person name="Kohler A."/>
            <person name="Costa M.D."/>
            <person name="Nagy L.G."/>
            <person name="Floudas D."/>
            <person name="Copeland A."/>
            <person name="Barry K.W."/>
            <person name="Cichocki N."/>
            <person name="Veneault-Fourrey C."/>
            <person name="LaButti K."/>
            <person name="Lindquist E.A."/>
            <person name="Lipzen A."/>
            <person name="Lundell T."/>
            <person name="Morin E."/>
            <person name="Murat C."/>
            <person name="Sun H."/>
            <person name="Tunlid A."/>
            <person name="Henrissat B."/>
            <person name="Grigoriev I.V."/>
            <person name="Hibbett D.S."/>
            <person name="Martin F."/>
            <person name="Nordberg H.P."/>
            <person name="Cantor M.N."/>
            <person name="Hua S.X."/>
        </authorList>
    </citation>
    <scope>NUCLEOTIDE SEQUENCE [LARGE SCALE GENOMIC DNA]</scope>
    <source>
        <strain evidence="7 8">Marx 270</strain>
    </source>
</reference>
<dbReference type="HOGENOM" id="CLU_112733_0_0_1"/>
<dbReference type="SUPFAM" id="SSF103473">
    <property type="entry name" value="MFS general substrate transporter"/>
    <property type="match status" value="1"/>
</dbReference>
<keyword evidence="4 6" id="KW-1133">Transmembrane helix</keyword>
<sequence>FYTKTEHPIRLALLWMSMHLCSIVTGFLAFGIWTASKSGWREIGRLLGGVTLLIGVATFFRICPLLPSRPGWLYERDGIIMVNRILRNDPIKVIKPLRQYLCRPRLRIRTVICDYNPWPLYIL</sequence>
<name>A0A0C3PRX9_PISTI</name>
<feature type="non-terminal residue" evidence="7">
    <location>
        <position position="1"/>
    </location>
</feature>
<dbReference type="PANTHER" id="PTHR43791:SF65">
    <property type="entry name" value="MAJOR FACILITATOR SUPERFAMILY (MFS) PROFILE DOMAIN-CONTAINING PROTEIN-RELATED"/>
    <property type="match status" value="1"/>
</dbReference>
<organism evidence="7 8">
    <name type="scientific">Pisolithus tinctorius Marx 270</name>
    <dbReference type="NCBI Taxonomy" id="870435"/>
    <lineage>
        <taxon>Eukaryota</taxon>
        <taxon>Fungi</taxon>
        <taxon>Dikarya</taxon>
        <taxon>Basidiomycota</taxon>
        <taxon>Agaricomycotina</taxon>
        <taxon>Agaricomycetes</taxon>
        <taxon>Agaricomycetidae</taxon>
        <taxon>Boletales</taxon>
        <taxon>Sclerodermatineae</taxon>
        <taxon>Pisolithaceae</taxon>
        <taxon>Pisolithus</taxon>
    </lineage>
</organism>
<dbReference type="InterPro" id="IPR036259">
    <property type="entry name" value="MFS_trans_sf"/>
</dbReference>
<evidence type="ECO:0000256" key="1">
    <source>
        <dbReference type="ARBA" id="ARBA00004141"/>
    </source>
</evidence>
<dbReference type="OrthoDB" id="1935484at2759"/>
<reference evidence="8" key="2">
    <citation type="submission" date="2015-01" db="EMBL/GenBank/DDBJ databases">
        <title>Evolutionary Origins and Diversification of the Mycorrhizal Mutualists.</title>
        <authorList>
            <consortium name="DOE Joint Genome Institute"/>
            <consortium name="Mycorrhizal Genomics Consortium"/>
            <person name="Kohler A."/>
            <person name="Kuo A."/>
            <person name="Nagy L.G."/>
            <person name="Floudas D."/>
            <person name="Copeland A."/>
            <person name="Barry K.W."/>
            <person name="Cichocki N."/>
            <person name="Veneault-Fourrey C."/>
            <person name="LaButti K."/>
            <person name="Lindquist E.A."/>
            <person name="Lipzen A."/>
            <person name="Lundell T."/>
            <person name="Morin E."/>
            <person name="Murat C."/>
            <person name="Riley R."/>
            <person name="Ohm R."/>
            <person name="Sun H."/>
            <person name="Tunlid A."/>
            <person name="Henrissat B."/>
            <person name="Grigoriev I.V."/>
            <person name="Hibbett D.S."/>
            <person name="Martin F."/>
        </authorList>
    </citation>
    <scope>NUCLEOTIDE SEQUENCE [LARGE SCALE GENOMIC DNA]</scope>
    <source>
        <strain evidence="8">Marx 270</strain>
    </source>
</reference>
<evidence type="ECO:0000256" key="3">
    <source>
        <dbReference type="ARBA" id="ARBA00022692"/>
    </source>
</evidence>
<keyword evidence="5 6" id="KW-0472">Membrane</keyword>
<dbReference type="Proteomes" id="UP000054217">
    <property type="component" value="Unassembled WGS sequence"/>
</dbReference>
<evidence type="ECO:0008006" key="9">
    <source>
        <dbReference type="Google" id="ProtNLM"/>
    </source>
</evidence>
<keyword evidence="2" id="KW-0813">Transport</keyword>
<evidence type="ECO:0000313" key="7">
    <source>
        <dbReference type="EMBL" id="KIO11841.1"/>
    </source>
</evidence>
<dbReference type="GO" id="GO:0022857">
    <property type="term" value="F:transmembrane transporter activity"/>
    <property type="evidence" value="ECO:0007669"/>
    <property type="project" value="TreeGrafter"/>
</dbReference>